<organism evidence="6 7">
    <name type="scientific">Stutzerimonas stutzeri</name>
    <name type="common">Pseudomonas stutzeri</name>
    <dbReference type="NCBI Taxonomy" id="316"/>
    <lineage>
        <taxon>Bacteria</taxon>
        <taxon>Pseudomonadati</taxon>
        <taxon>Pseudomonadota</taxon>
        <taxon>Gammaproteobacteria</taxon>
        <taxon>Pseudomonadales</taxon>
        <taxon>Pseudomonadaceae</taxon>
        <taxon>Stutzerimonas</taxon>
    </lineage>
</organism>
<keyword evidence="4" id="KW-0732">Signal</keyword>
<evidence type="ECO:0000259" key="5">
    <source>
        <dbReference type="Pfam" id="PF13354"/>
    </source>
</evidence>
<evidence type="ECO:0000256" key="3">
    <source>
        <dbReference type="ARBA" id="ARBA00012865"/>
    </source>
</evidence>
<feature type="chain" id="PRO_5001524930" description="beta-lactamase" evidence="4">
    <location>
        <begin position="19"/>
        <end position="351"/>
    </location>
</feature>
<dbReference type="PANTHER" id="PTHR35333:SF3">
    <property type="entry name" value="BETA-LACTAMASE-TYPE TRANSPEPTIDASE FOLD CONTAINING PROTEIN"/>
    <property type="match status" value="1"/>
</dbReference>
<comment type="similarity">
    <text evidence="2">Belongs to the class-A beta-lactamase family.</text>
</comment>
<dbReference type="PANTHER" id="PTHR35333">
    <property type="entry name" value="BETA-LACTAMASE"/>
    <property type="match status" value="1"/>
</dbReference>
<feature type="domain" description="Beta-lactamase class A catalytic" evidence="5">
    <location>
        <begin position="48"/>
        <end position="317"/>
    </location>
</feature>
<proteinExistence type="inferred from homology"/>
<dbReference type="Gene3D" id="3.40.710.10">
    <property type="entry name" value="DD-peptidase/beta-lactamase superfamily"/>
    <property type="match status" value="1"/>
</dbReference>
<dbReference type="AlphaFoldDB" id="A0A023WNA5"/>
<sequence>MNRLIAVGALLLPLVALTACTEEAEATWKDDLEQELRRVDEASPGKLGVYIKHLGENTELRYDAERFWYLGSAVKVPIALAVLQGVDDGDFSLDQRLTLEAEDKVDGSGDLVWQDNGVDYSLRDLLKEMLIESDNTAANMLIRLVGEDELNARTGKSMGGDFEAITTFTQVRRDVYGEVHPDAAKLDNMQLVELASAPFSKPRYEALARVLSLQQDELKAASMEQAYERYYARKLNSSSLVAYGTMLEKLVRGELLSVESRDLLYGFMKLDSYDNYRLEAGLPEDVPFIQKTGTQLERACHAGVIEPQDERRAIVVVACAEGLDEGQEAGSLFEQVGQAISKALLSEARSN</sequence>
<dbReference type="GO" id="GO:0008800">
    <property type="term" value="F:beta-lactamase activity"/>
    <property type="evidence" value="ECO:0007669"/>
    <property type="project" value="UniProtKB-EC"/>
</dbReference>
<dbReference type="GO" id="GO:0046677">
    <property type="term" value="P:response to antibiotic"/>
    <property type="evidence" value="ECO:0007669"/>
    <property type="project" value="InterPro"/>
</dbReference>
<accession>A0A023WNA5</accession>
<dbReference type="KEGG" id="pstu:UIB01_04120"/>
<dbReference type="EMBL" id="CP007509">
    <property type="protein sequence ID" value="AHY41692.1"/>
    <property type="molecule type" value="Genomic_DNA"/>
</dbReference>
<dbReference type="InterPro" id="IPR012338">
    <property type="entry name" value="Beta-lactam/transpept-like"/>
</dbReference>
<dbReference type="Proteomes" id="UP000025238">
    <property type="component" value="Chromosome"/>
</dbReference>
<dbReference type="MEROPS" id="S11.002"/>
<comment type="catalytic activity">
    <reaction evidence="1">
        <text>a beta-lactam + H2O = a substituted beta-amino acid</text>
        <dbReference type="Rhea" id="RHEA:20401"/>
        <dbReference type="ChEBI" id="CHEBI:15377"/>
        <dbReference type="ChEBI" id="CHEBI:35627"/>
        <dbReference type="ChEBI" id="CHEBI:140347"/>
        <dbReference type="EC" id="3.5.2.6"/>
    </reaction>
</comment>
<dbReference type="GO" id="GO:0030655">
    <property type="term" value="P:beta-lactam antibiotic catabolic process"/>
    <property type="evidence" value="ECO:0007669"/>
    <property type="project" value="InterPro"/>
</dbReference>
<evidence type="ECO:0000256" key="1">
    <source>
        <dbReference type="ARBA" id="ARBA00001526"/>
    </source>
</evidence>
<evidence type="ECO:0000256" key="4">
    <source>
        <dbReference type="SAM" id="SignalP"/>
    </source>
</evidence>
<evidence type="ECO:0000313" key="6">
    <source>
        <dbReference type="EMBL" id="AHY41692.1"/>
    </source>
</evidence>
<evidence type="ECO:0000256" key="2">
    <source>
        <dbReference type="ARBA" id="ARBA00009009"/>
    </source>
</evidence>
<dbReference type="PROSITE" id="PS51257">
    <property type="entry name" value="PROKAR_LIPOPROTEIN"/>
    <property type="match status" value="1"/>
</dbReference>
<name>A0A023WNA5_STUST</name>
<dbReference type="InterPro" id="IPR000871">
    <property type="entry name" value="Beta-lactam_class-A"/>
</dbReference>
<dbReference type="Pfam" id="PF13354">
    <property type="entry name" value="Beta-lactamase2"/>
    <property type="match status" value="1"/>
</dbReference>
<evidence type="ECO:0000313" key="7">
    <source>
        <dbReference type="Proteomes" id="UP000025238"/>
    </source>
</evidence>
<dbReference type="EC" id="3.5.2.6" evidence="3"/>
<feature type="signal peptide" evidence="4">
    <location>
        <begin position="1"/>
        <end position="18"/>
    </location>
</feature>
<dbReference type="PATRIC" id="fig|316.97.peg.841"/>
<dbReference type="InterPro" id="IPR045155">
    <property type="entry name" value="Beta-lactam_cat"/>
</dbReference>
<protein>
    <recommendedName>
        <fullName evidence="3">beta-lactamase</fullName>
        <ecNumber evidence="3">3.5.2.6</ecNumber>
    </recommendedName>
</protein>
<dbReference type="SUPFAM" id="SSF56601">
    <property type="entry name" value="beta-lactamase/transpeptidase-like"/>
    <property type="match status" value="1"/>
</dbReference>
<gene>
    <name evidence="6" type="ORF">UIB01_04120</name>
</gene>
<reference evidence="6 7" key="1">
    <citation type="submission" date="2014-03" db="EMBL/GenBank/DDBJ databases">
        <title>Complete genome sequence of Pseudomonas stutzeri 19SMN4.</title>
        <authorList>
            <person name="Brunet-Galmes I."/>
            <person name="Nogales B."/>
            <person name="Busquets A."/>
            <person name="Pena A."/>
            <person name="Gomila M."/>
            <person name="Garcia-Valdes E."/>
            <person name="Lalucat J."/>
            <person name="Bennasar A."/>
            <person name="Bosch R."/>
        </authorList>
    </citation>
    <scope>NUCLEOTIDE SEQUENCE [LARGE SCALE GENOMIC DNA]</scope>
    <source>
        <strain evidence="6 7">19SMN4</strain>
    </source>
</reference>